<dbReference type="AlphaFoldDB" id="A0A2P2P938"/>
<dbReference type="EMBL" id="GGEC01070780">
    <property type="protein sequence ID" value="MBX51264.1"/>
    <property type="molecule type" value="Transcribed_RNA"/>
</dbReference>
<proteinExistence type="predicted"/>
<protein>
    <submittedName>
        <fullName evidence="1">Uncharacterized protein</fullName>
    </submittedName>
</protein>
<organism evidence="1">
    <name type="scientific">Rhizophora mucronata</name>
    <name type="common">Asiatic mangrove</name>
    <dbReference type="NCBI Taxonomy" id="61149"/>
    <lineage>
        <taxon>Eukaryota</taxon>
        <taxon>Viridiplantae</taxon>
        <taxon>Streptophyta</taxon>
        <taxon>Embryophyta</taxon>
        <taxon>Tracheophyta</taxon>
        <taxon>Spermatophyta</taxon>
        <taxon>Magnoliopsida</taxon>
        <taxon>eudicotyledons</taxon>
        <taxon>Gunneridae</taxon>
        <taxon>Pentapetalae</taxon>
        <taxon>rosids</taxon>
        <taxon>fabids</taxon>
        <taxon>Malpighiales</taxon>
        <taxon>Rhizophoraceae</taxon>
        <taxon>Rhizophora</taxon>
    </lineage>
</organism>
<name>A0A2P2P938_RHIMU</name>
<reference evidence="1" key="1">
    <citation type="submission" date="2018-02" db="EMBL/GenBank/DDBJ databases">
        <title>Rhizophora mucronata_Transcriptome.</title>
        <authorList>
            <person name="Meera S.P."/>
            <person name="Sreeshan A."/>
            <person name="Augustine A."/>
        </authorList>
    </citation>
    <scope>NUCLEOTIDE SEQUENCE</scope>
    <source>
        <tissue evidence="1">Leaf</tissue>
    </source>
</reference>
<accession>A0A2P2P938</accession>
<evidence type="ECO:0000313" key="1">
    <source>
        <dbReference type="EMBL" id="MBX51264.1"/>
    </source>
</evidence>
<sequence>MFTKPCHLSHTSTSPNQK</sequence>